<keyword evidence="6 14" id="KW-0645">Protease</keyword>
<evidence type="ECO:0000256" key="3">
    <source>
        <dbReference type="ARBA" id="ARBA00004496"/>
    </source>
</evidence>
<dbReference type="InterPro" id="IPR028889">
    <property type="entry name" value="USP"/>
</dbReference>
<dbReference type="InterPro" id="IPR018200">
    <property type="entry name" value="USP_CS"/>
</dbReference>
<evidence type="ECO:0000256" key="9">
    <source>
        <dbReference type="ARBA" id="ARBA00022801"/>
    </source>
</evidence>
<feature type="region of interest" description="Disordered" evidence="15">
    <location>
        <begin position="436"/>
        <end position="455"/>
    </location>
</feature>
<dbReference type="InterPro" id="IPR050164">
    <property type="entry name" value="Peptidase_C19"/>
</dbReference>
<organism evidence="17 18">
    <name type="scientific">Albula goreensis</name>
    <dbReference type="NCBI Taxonomy" id="1534307"/>
    <lineage>
        <taxon>Eukaryota</taxon>
        <taxon>Metazoa</taxon>
        <taxon>Chordata</taxon>
        <taxon>Craniata</taxon>
        <taxon>Vertebrata</taxon>
        <taxon>Euteleostomi</taxon>
        <taxon>Actinopterygii</taxon>
        <taxon>Neopterygii</taxon>
        <taxon>Teleostei</taxon>
        <taxon>Albuliformes</taxon>
        <taxon>Albulidae</taxon>
        <taxon>Albula</taxon>
    </lineage>
</organism>
<dbReference type="GO" id="GO:0006508">
    <property type="term" value="P:proteolysis"/>
    <property type="evidence" value="ECO:0007669"/>
    <property type="project" value="UniProtKB-KW"/>
</dbReference>
<evidence type="ECO:0000256" key="1">
    <source>
        <dbReference type="ARBA" id="ARBA00000707"/>
    </source>
</evidence>
<dbReference type="Pfam" id="PF00443">
    <property type="entry name" value="UCH"/>
    <property type="match status" value="1"/>
</dbReference>
<dbReference type="Gene3D" id="3.90.70.10">
    <property type="entry name" value="Cysteine proteinases"/>
    <property type="match status" value="1"/>
</dbReference>
<dbReference type="CDD" id="cd02257">
    <property type="entry name" value="Peptidase_C19"/>
    <property type="match status" value="1"/>
</dbReference>
<dbReference type="EC" id="3.4.19.12" evidence="14"/>
<dbReference type="GO" id="GO:0005634">
    <property type="term" value="C:nucleus"/>
    <property type="evidence" value="ECO:0007669"/>
    <property type="project" value="UniProtKB-SubCell"/>
</dbReference>
<keyword evidence="18" id="KW-1185">Reference proteome</keyword>
<comment type="catalytic activity">
    <reaction evidence="1 14">
        <text>Thiol-dependent hydrolysis of ester, thioester, amide, peptide and isopeptide bonds formed by the C-terminal Gly of ubiquitin (a 76-residue protein attached to proteins as an intracellular targeting signal).</text>
        <dbReference type="EC" id="3.4.19.12"/>
    </reaction>
</comment>
<dbReference type="GO" id="GO:0016579">
    <property type="term" value="P:protein deubiquitination"/>
    <property type="evidence" value="ECO:0007669"/>
    <property type="project" value="InterPro"/>
</dbReference>
<evidence type="ECO:0000256" key="4">
    <source>
        <dbReference type="ARBA" id="ARBA00005427"/>
    </source>
</evidence>
<accession>A0A8T3EAS8</accession>
<evidence type="ECO:0000256" key="14">
    <source>
        <dbReference type="RuleBase" id="RU366025"/>
    </source>
</evidence>
<dbReference type="PROSITE" id="PS50235">
    <property type="entry name" value="USP_3"/>
    <property type="match status" value="1"/>
</dbReference>
<gene>
    <name evidence="17" type="ORF">AGOR_G00003010</name>
</gene>
<dbReference type="EMBL" id="JAERUA010000001">
    <property type="protein sequence ID" value="KAI1904178.1"/>
    <property type="molecule type" value="Genomic_DNA"/>
</dbReference>
<evidence type="ECO:0000256" key="10">
    <source>
        <dbReference type="ARBA" id="ARBA00022807"/>
    </source>
</evidence>
<keyword evidence="7" id="KW-0227">DNA damage</keyword>
<dbReference type="AlphaFoldDB" id="A0A8T3EAS8"/>
<dbReference type="PANTHER" id="PTHR24006:SF687">
    <property type="entry name" value="UBIQUITIN CARBOXYL-TERMINAL HYDROLASE 10"/>
    <property type="match status" value="1"/>
</dbReference>
<feature type="region of interest" description="Disordered" evidence="15">
    <location>
        <begin position="116"/>
        <end position="190"/>
    </location>
</feature>
<sequence>MAARSNQYIFGEFSPDEFVQFFVSPRCFVELPPFNDKVSCISQSSGNYCTPPVPYITDTMRLQVCGDEYQHIKFGVDEVMTPDCQVKESIHKVSSTLNPQAPEFILGCQPSQKTLQNLQPADVPDGGDFNSGDGPDSELPSLDGSRAGQDLDGAPGSLGQRERKKKKKRPPGYYNYLEGSDSNSGGPAIQTEAPLEAGLVNGHVVNVAGLEPEYTVGEDASVAELSRCSPAHLTAASATVSDQRTCESPDESSLDFTSGAGSLSDSNNMASSSSSSSTHSSGVAEGSRTAEQRAEVETAVAPPPQCPELSDSGRHSPSPTSSPPPVTTSPAQTSSPAEEESVDSGVSNGPGESDAVCSTDGAKDSPLVGDTEHQPSGATVAPPAPEEPRSPLPPAAPVANPPKSWASLFHNSKPLPGGPQAYVEVKNVPAAVAAAPVTPQTPEQTGEVKEGPVPVSEDPMALKLAELIENVKLIHKPVSLQPRGLINKGNWCYINATLQALIACPPMYHLMKSIPMLNNTQRPCTSTPMIDSFVRLVNEFSNMPVPPKAKQQGAGDKIMKDIRPGVPFEPDYIYKLLTVIKSSLSEKVNNVTALGRQEDAEEYLGCILNGLQEEMLALKKLLSPQEEKNATLNGPGSQPGAAEDMADKEEEGSEDEWEQVGPRNKTSITRQADFVRTPITDIFGGHIRSVVYQHSSKESATLQPFFTLQLDIQSEKIRTVQEALEALVARESVQGYTSKTKQEIEISRRVTLEELPPVLVLHLKRFVFEKTGGCQKLVKNIDYPVDLEISKDLLSPGVRSKIFKGQRTYRLFAVVYHHGNSATGGHYTTDVFHIGLNGWLRIDDQTVKVINQYQVVKQSAERTAYLLYYRRVDLM</sequence>
<evidence type="ECO:0000313" key="18">
    <source>
        <dbReference type="Proteomes" id="UP000829720"/>
    </source>
</evidence>
<comment type="caution">
    <text evidence="17">The sequence shown here is derived from an EMBL/GenBank/DDBJ whole genome shotgun (WGS) entry which is preliminary data.</text>
</comment>
<keyword evidence="13" id="KW-0539">Nucleus</keyword>
<keyword evidence="12" id="KW-0234">DNA repair</keyword>
<protein>
    <recommendedName>
        <fullName evidence="14">Ubiquitin carboxyl-terminal hydrolase</fullName>
        <ecNumber evidence="14">3.4.19.12</ecNumber>
    </recommendedName>
</protein>
<feature type="region of interest" description="Disordered" evidence="15">
    <location>
        <begin position="240"/>
        <end position="412"/>
    </location>
</feature>
<dbReference type="GO" id="GO:0004843">
    <property type="term" value="F:cysteine-type deubiquitinase activity"/>
    <property type="evidence" value="ECO:0007669"/>
    <property type="project" value="UniProtKB-UniRule"/>
</dbReference>
<evidence type="ECO:0000313" key="17">
    <source>
        <dbReference type="EMBL" id="KAI1904178.1"/>
    </source>
</evidence>
<dbReference type="GO" id="GO:0005829">
    <property type="term" value="C:cytosol"/>
    <property type="evidence" value="ECO:0007669"/>
    <property type="project" value="TreeGrafter"/>
</dbReference>
<dbReference type="GO" id="GO:0006914">
    <property type="term" value="P:autophagy"/>
    <property type="evidence" value="ECO:0007669"/>
    <property type="project" value="UniProtKB-KW"/>
</dbReference>
<dbReference type="PANTHER" id="PTHR24006">
    <property type="entry name" value="UBIQUITIN CARBOXYL-TERMINAL HYDROLASE"/>
    <property type="match status" value="1"/>
</dbReference>
<feature type="compositionally biased region" description="Acidic residues" evidence="15">
    <location>
        <begin position="644"/>
        <end position="658"/>
    </location>
</feature>
<evidence type="ECO:0000256" key="11">
    <source>
        <dbReference type="ARBA" id="ARBA00023006"/>
    </source>
</evidence>
<dbReference type="GO" id="GO:0006281">
    <property type="term" value="P:DNA repair"/>
    <property type="evidence" value="ECO:0007669"/>
    <property type="project" value="UniProtKB-KW"/>
</dbReference>
<feature type="region of interest" description="Disordered" evidence="15">
    <location>
        <begin position="627"/>
        <end position="664"/>
    </location>
</feature>
<evidence type="ECO:0000259" key="16">
    <source>
        <dbReference type="PROSITE" id="PS50235"/>
    </source>
</evidence>
<evidence type="ECO:0000256" key="5">
    <source>
        <dbReference type="ARBA" id="ARBA00022490"/>
    </source>
</evidence>
<dbReference type="PROSITE" id="PS00972">
    <property type="entry name" value="USP_1"/>
    <property type="match status" value="1"/>
</dbReference>
<dbReference type="OrthoDB" id="429671at2759"/>
<name>A0A8T3EAS8_9TELE</name>
<dbReference type="InterPro" id="IPR038765">
    <property type="entry name" value="Papain-like_cys_pep_sf"/>
</dbReference>
<evidence type="ECO:0000256" key="8">
    <source>
        <dbReference type="ARBA" id="ARBA00022786"/>
    </source>
</evidence>
<dbReference type="PROSITE" id="PS00973">
    <property type="entry name" value="USP_2"/>
    <property type="match status" value="1"/>
</dbReference>
<dbReference type="Proteomes" id="UP000829720">
    <property type="component" value="Unassembled WGS sequence"/>
</dbReference>
<keyword evidence="11" id="KW-0072">Autophagy</keyword>
<comment type="subcellular location">
    <subcellularLocation>
        <location evidence="3">Cytoplasm</location>
    </subcellularLocation>
    <subcellularLocation>
        <location evidence="2">Nucleus</location>
    </subcellularLocation>
</comment>
<keyword evidence="8 14" id="KW-0833">Ubl conjugation pathway</keyword>
<keyword evidence="9 14" id="KW-0378">Hydrolase</keyword>
<reference evidence="17" key="1">
    <citation type="submission" date="2021-01" db="EMBL/GenBank/DDBJ databases">
        <authorList>
            <person name="Zahm M."/>
            <person name="Roques C."/>
            <person name="Cabau C."/>
            <person name="Klopp C."/>
            <person name="Donnadieu C."/>
            <person name="Jouanno E."/>
            <person name="Lampietro C."/>
            <person name="Louis A."/>
            <person name="Herpin A."/>
            <person name="Echchiki A."/>
            <person name="Berthelot C."/>
            <person name="Parey E."/>
            <person name="Roest-Crollius H."/>
            <person name="Braasch I."/>
            <person name="Postlethwait J."/>
            <person name="Bobe J."/>
            <person name="Montfort J."/>
            <person name="Bouchez O."/>
            <person name="Begum T."/>
            <person name="Mejri S."/>
            <person name="Adams A."/>
            <person name="Chen W.-J."/>
            <person name="Guiguen Y."/>
        </authorList>
    </citation>
    <scope>NUCLEOTIDE SEQUENCE</scope>
    <source>
        <tissue evidence="17">Blood</tissue>
    </source>
</reference>
<evidence type="ECO:0000256" key="2">
    <source>
        <dbReference type="ARBA" id="ARBA00004123"/>
    </source>
</evidence>
<dbReference type="GO" id="GO:0010506">
    <property type="term" value="P:regulation of autophagy"/>
    <property type="evidence" value="ECO:0007669"/>
    <property type="project" value="TreeGrafter"/>
</dbReference>
<proteinExistence type="inferred from homology"/>
<keyword evidence="10 14" id="KW-0788">Thiol protease</keyword>
<evidence type="ECO:0000256" key="6">
    <source>
        <dbReference type="ARBA" id="ARBA00022670"/>
    </source>
</evidence>
<dbReference type="SUPFAM" id="SSF54001">
    <property type="entry name" value="Cysteine proteinases"/>
    <property type="match status" value="1"/>
</dbReference>
<dbReference type="GO" id="GO:0030330">
    <property type="term" value="P:DNA damage response, signal transduction by p53 class mediator"/>
    <property type="evidence" value="ECO:0007669"/>
    <property type="project" value="TreeGrafter"/>
</dbReference>
<keyword evidence="5" id="KW-0963">Cytoplasm</keyword>
<feature type="domain" description="USP" evidence="16">
    <location>
        <begin position="483"/>
        <end position="872"/>
    </location>
</feature>
<evidence type="ECO:0000256" key="15">
    <source>
        <dbReference type="SAM" id="MobiDB-lite"/>
    </source>
</evidence>
<dbReference type="FunFam" id="3.90.70.10:FF:000015">
    <property type="entry name" value="Ubiquitin specific peptidase 10"/>
    <property type="match status" value="1"/>
</dbReference>
<feature type="compositionally biased region" description="Pro residues" evidence="15">
    <location>
        <begin position="382"/>
        <end position="400"/>
    </location>
</feature>
<feature type="compositionally biased region" description="Low complexity" evidence="15">
    <location>
        <begin position="262"/>
        <end position="281"/>
    </location>
</feature>
<comment type="similarity">
    <text evidence="4">Belongs to the peptidase C19 family. USP10 subfamily.</text>
</comment>
<evidence type="ECO:0000256" key="12">
    <source>
        <dbReference type="ARBA" id="ARBA00023204"/>
    </source>
</evidence>
<dbReference type="InterPro" id="IPR001394">
    <property type="entry name" value="Peptidase_C19_UCH"/>
</dbReference>
<evidence type="ECO:0000256" key="13">
    <source>
        <dbReference type="ARBA" id="ARBA00023242"/>
    </source>
</evidence>
<evidence type="ECO:0000256" key="7">
    <source>
        <dbReference type="ARBA" id="ARBA00022763"/>
    </source>
</evidence>